<evidence type="ECO:0000313" key="6">
    <source>
        <dbReference type="Proteomes" id="UP001595828"/>
    </source>
</evidence>
<dbReference type="SMART" id="SM00895">
    <property type="entry name" value="FCD"/>
    <property type="match status" value="1"/>
</dbReference>
<sequence>MSRASDRAYTAIREMIMSGELAPGDPLGEEALAERCGVSRTPVRDALRRLESEMLITRSDTQRSFVADWSIDDVADLFELRAMLEGHAAKRAADRMSASTLQELRRCNAALRSAVTASPPDVDLFLERNREFHALILEAAGSRKLVSLLAAVIEQPVIWRTAHHYGEEELRRSCGEHEELLAAFARRDGSWAESIMAGHIRRAYHAYADAHHGLTAIDKAGRKRTA</sequence>
<evidence type="ECO:0000256" key="1">
    <source>
        <dbReference type="ARBA" id="ARBA00023015"/>
    </source>
</evidence>
<keyword evidence="6" id="KW-1185">Reference proteome</keyword>
<dbReference type="PANTHER" id="PTHR43537:SF24">
    <property type="entry name" value="GLUCONATE OPERON TRANSCRIPTIONAL REPRESSOR"/>
    <property type="match status" value="1"/>
</dbReference>
<evidence type="ECO:0000256" key="2">
    <source>
        <dbReference type="ARBA" id="ARBA00023125"/>
    </source>
</evidence>
<dbReference type="Pfam" id="PF07729">
    <property type="entry name" value="FCD"/>
    <property type="match status" value="1"/>
</dbReference>
<dbReference type="PROSITE" id="PS50949">
    <property type="entry name" value="HTH_GNTR"/>
    <property type="match status" value="1"/>
</dbReference>
<dbReference type="Gene3D" id="1.20.120.530">
    <property type="entry name" value="GntR ligand-binding domain-like"/>
    <property type="match status" value="1"/>
</dbReference>
<dbReference type="Proteomes" id="UP001595828">
    <property type="component" value="Unassembled WGS sequence"/>
</dbReference>
<gene>
    <name evidence="5" type="ORF">ACFO0A_12700</name>
</gene>
<dbReference type="SMART" id="SM00345">
    <property type="entry name" value="HTH_GNTR"/>
    <property type="match status" value="1"/>
</dbReference>
<evidence type="ECO:0000313" key="5">
    <source>
        <dbReference type="EMBL" id="MFC4295917.1"/>
    </source>
</evidence>
<reference evidence="6" key="1">
    <citation type="journal article" date="2019" name="Int. J. Syst. Evol. Microbiol.">
        <title>The Global Catalogue of Microorganisms (GCM) 10K type strain sequencing project: providing services to taxonomists for standard genome sequencing and annotation.</title>
        <authorList>
            <consortium name="The Broad Institute Genomics Platform"/>
            <consortium name="The Broad Institute Genome Sequencing Center for Infectious Disease"/>
            <person name="Wu L."/>
            <person name="Ma J."/>
        </authorList>
    </citation>
    <scope>NUCLEOTIDE SEQUENCE [LARGE SCALE GENOMIC DNA]</scope>
    <source>
        <strain evidence="6">CGMCC 1.12989</strain>
    </source>
</reference>
<dbReference type="Pfam" id="PF00392">
    <property type="entry name" value="GntR"/>
    <property type="match status" value="1"/>
</dbReference>
<evidence type="ECO:0000259" key="4">
    <source>
        <dbReference type="PROSITE" id="PS50949"/>
    </source>
</evidence>
<proteinExistence type="predicted"/>
<dbReference type="SUPFAM" id="SSF48008">
    <property type="entry name" value="GntR ligand-binding domain-like"/>
    <property type="match status" value="1"/>
</dbReference>
<keyword evidence="3" id="KW-0804">Transcription</keyword>
<name>A0ABV8RRL7_9SPHN</name>
<dbReference type="InterPro" id="IPR008920">
    <property type="entry name" value="TF_FadR/GntR_C"/>
</dbReference>
<keyword evidence="2" id="KW-0238">DNA-binding</keyword>
<dbReference type="InterPro" id="IPR011711">
    <property type="entry name" value="GntR_C"/>
</dbReference>
<dbReference type="SUPFAM" id="SSF46785">
    <property type="entry name" value="Winged helix' DNA-binding domain"/>
    <property type="match status" value="1"/>
</dbReference>
<dbReference type="InterPro" id="IPR036388">
    <property type="entry name" value="WH-like_DNA-bd_sf"/>
</dbReference>
<accession>A0ABV8RRL7</accession>
<organism evidence="5 6">
    <name type="scientific">Novosphingobium tardum</name>
    <dbReference type="NCBI Taxonomy" id="1538021"/>
    <lineage>
        <taxon>Bacteria</taxon>
        <taxon>Pseudomonadati</taxon>
        <taxon>Pseudomonadota</taxon>
        <taxon>Alphaproteobacteria</taxon>
        <taxon>Sphingomonadales</taxon>
        <taxon>Sphingomonadaceae</taxon>
        <taxon>Novosphingobium</taxon>
    </lineage>
</organism>
<dbReference type="RefSeq" id="WP_379539377.1">
    <property type="nucleotide sequence ID" value="NZ_JBHSDR010000006.1"/>
</dbReference>
<keyword evidence="1" id="KW-0805">Transcription regulation</keyword>
<dbReference type="Gene3D" id="1.10.10.10">
    <property type="entry name" value="Winged helix-like DNA-binding domain superfamily/Winged helix DNA-binding domain"/>
    <property type="match status" value="1"/>
</dbReference>
<protein>
    <submittedName>
        <fullName evidence="5">GntR family transcriptional regulator</fullName>
    </submittedName>
</protein>
<dbReference type="InterPro" id="IPR036390">
    <property type="entry name" value="WH_DNA-bd_sf"/>
</dbReference>
<dbReference type="InterPro" id="IPR000524">
    <property type="entry name" value="Tscrpt_reg_HTH_GntR"/>
</dbReference>
<dbReference type="EMBL" id="JBHSDR010000006">
    <property type="protein sequence ID" value="MFC4295917.1"/>
    <property type="molecule type" value="Genomic_DNA"/>
</dbReference>
<feature type="domain" description="HTH gntR-type" evidence="4">
    <location>
        <begin position="2"/>
        <end position="69"/>
    </location>
</feature>
<dbReference type="CDD" id="cd07377">
    <property type="entry name" value="WHTH_GntR"/>
    <property type="match status" value="1"/>
</dbReference>
<evidence type="ECO:0000256" key="3">
    <source>
        <dbReference type="ARBA" id="ARBA00023163"/>
    </source>
</evidence>
<comment type="caution">
    <text evidence="5">The sequence shown here is derived from an EMBL/GenBank/DDBJ whole genome shotgun (WGS) entry which is preliminary data.</text>
</comment>
<dbReference type="PANTHER" id="PTHR43537">
    <property type="entry name" value="TRANSCRIPTIONAL REGULATOR, GNTR FAMILY"/>
    <property type="match status" value="1"/>
</dbReference>